<accession>A0A3N5BIV4</accession>
<reference evidence="2 3" key="1">
    <citation type="submission" date="2018-11" db="EMBL/GenBank/DDBJ databases">
        <title>Genomic Encyclopedia of Type Strains, Phase IV (KMG-IV): sequencing the most valuable type-strain genomes for metagenomic binning, comparative biology and taxonomic classification.</title>
        <authorList>
            <person name="Goeker M."/>
        </authorList>
    </citation>
    <scope>NUCLEOTIDE SEQUENCE [LARGE SCALE GENOMIC DNA]</scope>
    <source>
        <strain evidence="2 3">DSM 29158</strain>
    </source>
</reference>
<feature type="domain" description="DUF1722" evidence="1">
    <location>
        <begin position="15"/>
        <end position="122"/>
    </location>
</feature>
<keyword evidence="3" id="KW-1185">Reference proteome</keyword>
<dbReference type="OrthoDB" id="9782576at2"/>
<gene>
    <name evidence="2" type="ORF">EDD62_1344</name>
</gene>
<dbReference type="AlphaFoldDB" id="A0A3N5BIV4"/>
<name>A0A3N5BIV4_9BACL</name>
<evidence type="ECO:0000259" key="1">
    <source>
        <dbReference type="Pfam" id="PF08349"/>
    </source>
</evidence>
<protein>
    <submittedName>
        <fullName evidence="2">Uncharacterized protein DUF1722</fullName>
    </submittedName>
</protein>
<dbReference type="RefSeq" id="WP_123808015.1">
    <property type="nucleotide sequence ID" value="NZ_RKRK01000003.1"/>
</dbReference>
<sequence>MSNRKTIEQLWAIHKYEVMLHSQRHYNAIRQAMKSNPTEQDIRKLIDEALDIETTEGSLKNTADHIWGYFKKCATEEEKAKYLTLKARLTIDEADEMLAMLYSFSVKYDVNYLIQSSIFRRYQ</sequence>
<dbReference type="Proteomes" id="UP000277108">
    <property type="component" value="Unassembled WGS sequence"/>
</dbReference>
<dbReference type="EMBL" id="RKRK01000003">
    <property type="protein sequence ID" value="RPF56689.1"/>
    <property type="molecule type" value="Genomic_DNA"/>
</dbReference>
<proteinExistence type="predicted"/>
<dbReference type="InterPro" id="IPR013560">
    <property type="entry name" value="DUF1722"/>
</dbReference>
<organism evidence="2 3">
    <name type="scientific">Abyssicoccus albus</name>
    <dbReference type="NCBI Taxonomy" id="1817405"/>
    <lineage>
        <taxon>Bacteria</taxon>
        <taxon>Bacillati</taxon>
        <taxon>Bacillota</taxon>
        <taxon>Bacilli</taxon>
        <taxon>Bacillales</taxon>
        <taxon>Abyssicoccaceae</taxon>
    </lineage>
</organism>
<dbReference type="Pfam" id="PF08349">
    <property type="entry name" value="DUF1722"/>
    <property type="match status" value="1"/>
</dbReference>
<evidence type="ECO:0000313" key="3">
    <source>
        <dbReference type="Proteomes" id="UP000277108"/>
    </source>
</evidence>
<evidence type="ECO:0000313" key="2">
    <source>
        <dbReference type="EMBL" id="RPF56689.1"/>
    </source>
</evidence>
<comment type="caution">
    <text evidence="2">The sequence shown here is derived from an EMBL/GenBank/DDBJ whole genome shotgun (WGS) entry which is preliminary data.</text>
</comment>